<dbReference type="InterPro" id="IPR011989">
    <property type="entry name" value="ARM-like"/>
</dbReference>
<evidence type="ECO:0008006" key="6">
    <source>
        <dbReference type="Google" id="ProtNLM"/>
    </source>
</evidence>
<evidence type="ECO:0000259" key="3">
    <source>
        <dbReference type="Pfam" id="PF17781"/>
    </source>
</evidence>
<organism evidence="5">
    <name type="scientific">Fagus sylvatica</name>
    <name type="common">Beechnut</name>
    <dbReference type="NCBI Taxonomy" id="28930"/>
    <lineage>
        <taxon>Eukaryota</taxon>
        <taxon>Viridiplantae</taxon>
        <taxon>Streptophyta</taxon>
        <taxon>Embryophyta</taxon>
        <taxon>Tracheophyta</taxon>
        <taxon>Spermatophyta</taxon>
        <taxon>Magnoliopsida</taxon>
        <taxon>eudicotyledons</taxon>
        <taxon>Gunneridae</taxon>
        <taxon>Pentapetalae</taxon>
        <taxon>rosids</taxon>
        <taxon>fabids</taxon>
        <taxon>Fagales</taxon>
        <taxon>Fagaceae</taxon>
        <taxon>Fagus</taxon>
    </lineage>
</organism>
<dbReference type="EMBL" id="OIVN01000102">
    <property type="protein sequence ID" value="SPC74308.1"/>
    <property type="molecule type" value="Genomic_DNA"/>
</dbReference>
<dbReference type="AlphaFoldDB" id="A0A2N9EHW5"/>
<proteinExistence type="predicted"/>
<dbReference type="GO" id="GO:0034515">
    <property type="term" value="C:proteasome storage granule"/>
    <property type="evidence" value="ECO:0007669"/>
    <property type="project" value="TreeGrafter"/>
</dbReference>
<evidence type="ECO:0000313" key="5">
    <source>
        <dbReference type="EMBL" id="SPC74308.1"/>
    </source>
</evidence>
<dbReference type="Pfam" id="PF14223">
    <property type="entry name" value="Retrotran_gag_2"/>
    <property type="match status" value="1"/>
</dbReference>
<dbReference type="Pfam" id="PF13976">
    <property type="entry name" value="gag_pre-integrs"/>
    <property type="match status" value="1"/>
</dbReference>
<reference evidence="5" key="1">
    <citation type="submission" date="2018-02" db="EMBL/GenBank/DDBJ databases">
        <authorList>
            <person name="Cohen D.B."/>
            <person name="Kent A.D."/>
        </authorList>
    </citation>
    <scope>NUCLEOTIDE SEQUENCE</scope>
</reference>
<evidence type="ECO:0000259" key="4">
    <source>
        <dbReference type="Pfam" id="PF22936"/>
    </source>
</evidence>
<feature type="domain" description="GAG-pre-integrase" evidence="2">
    <location>
        <begin position="292"/>
        <end position="359"/>
    </location>
</feature>
<dbReference type="GO" id="GO:0008540">
    <property type="term" value="C:proteasome regulatory particle, base subcomplex"/>
    <property type="evidence" value="ECO:0007669"/>
    <property type="project" value="TreeGrafter"/>
</dbReference>
<dbReference type="PANTHER" id="PTHR10943">
    <property type="entry name" value="26S PROTEASOME NON-ATPASE REGULATORY SUBUNIT"/>
    <property type="match status" value="1"/>
</dbReference>
<dbReference type="GO" id="GO:0005634">
    <property type="term" value="C:nucleus"/>
    <property type="evidence" value="ECO:0007669"/>
    <property type="project" value="TreeGrafter"/>
</dbReference>
<dbReference type="InterPro" id="IPR025724">
    <property type="entry name" value="GAG-pre-integrase_dom"/>
</dbReference>
<dbReference type="Pfam" id="PF17781">
    <property type="entry name" value="RPN1_RPN2_N"/>
    <property type="match status" value="1"/>
</dbReference>
<evidence type="ECO:0000256" key="1">
    <source>
        <dbReference type="ARBA" id="ARBA00022737"/>
    </source>
</evidence>
<feature type="domain" description="RPN1 N-terminal" evidence="3">
    <location>
        <begin position="457"/>
        <end position="480"/>
    </location>
</feature>
<evidence type="ECO:0000259" key="2">
    <source>
        <dbReference type="Pfam" id="PF13976"/>
    </source>
</evidence>
<name>A0A2N9EHW5_FAGSY</name>
<gene>
    <name evidence="5" type="ORF">FSB_LOCUS2190</name>
</gene>
<sequence length="589" mass="66402">MSSGSSTKPSTVRTMVSTAKFEVEKFDGTNNFGMWQCEVMDVLVHQELDIALEDKPEEMSTKDWEKINRQACGTIRLCLAKDQKYFVMRETKAKELWKKLENKYMTESVENRLYLKKKLFRFQFREGILEKMSVPIVAKRRHWKKNCPLLKNMDNEDSNVSVAQGSDEDSDFALTCSSFVCHSNEWIMDSASTYHICPSRELFYHLEEFEGDSIYMGNDQTCKILGIGKIKLKLHDGTVRFLTGVRYIPDFKKNLISVGLLESKGFKIAMENGTLKILNGALVVMMATRHRNLYFLKGSTVVGGAATVSDIIGELASDITRLLGHADDSALQRLMEQDLLKDVKTCKFEFCELCILGKQIRVKLGIAVHLINGTLDYVHTYVWGLTKVASFGGRNYFVNDYSRQVWVKGTTDLDLMFDVLFRFVCEFFEEGDTLLQKIGTAEVPWHKFRHCLDLFGYLTLARDIEVMEPKSPEDIYKAHLLDGRASAGATVDLARQNLTATFVNAFVNAGFGQDKLMTVPSDNSSAGSSANWLFKNKEHGKTSVAASLGKILLWDVDSGLARIDKYFHLSDNHVIAGALLGVGIMNCGH</sequence>
<feature type="domain" description="Retrovirus-related Pol polyprotein from transposon TNT 1-94-like beta-barrel" evidence="4">
    <location>
        <begin position="186"/>
        <end position="266"/>
    </location>
</feature>
<dbReference type="InterPro" id="IPR040892">
    <property type="entry name" value="RPN1_N"/>
</dbReference>
<dbReference type="GO" id="GO:0043161">
    <property type="term" value="P:proteasome-mediated ubiquitin-dependent protein catabolic process"/>
    <property type="evidence" value="ECO:0007669"/>
    <property type="project" value="TreeGrafter"/>
</dbReference>
<dbReference type="InterPro" id="IPR054722">
    <property type="entry name" value="PolX-like_BBD"/>
</dbReference>
<dbReference type="PANTHER" id="PTHR10943:SF1">
    <property type="entry name" value="26S PROTEASOME NON-ATPASE REGULATORY SUBUNIT 2"/>
    <property type="match status" value="1"/>
</dbReference>
<protein>
    <recommendedName>
        <fullName evidence="6">GAG-pre-integrase domain-containing protein</fullName>
    </recommendedName>
</protein>
<keyword evidence="1" id="KW-0677">Repeat</keyword>
<dbReference type="Pfam" id="PF22936">
    <property type="entry name" value="Pol_BBD"/>
    <property type="match status" value="1"/>
</dbReference>
<dbReference type="Gene3D" id="1.25.10.10">
    <property type="entry name" value="Leucine-rich Repeat Variant"/>
    <property type="match status" value="1"/>
</dbReference>
<accession>A0A2N9EHW5</accession>